<dbReference type="EMBL" id="CAJVPY010010355">
    <property type="protein sequence ID" value="CAG8718034.1"/>
    <property type="molecule type" value="Genomic_DNA"/>
</dbReference>
<dbReference type="Proteomes" id="UP000789405">
    <property type="component" value="Unassembled WGS sequence"/>
</dbReference>
<accession>A0A9N9NBJ6</accession>
<gene>
    <name evidence="1" type="ORF">DERYTH_LOCUS14095</name>
</gene>
<reference evidence="1" key="1">
    <citation type="submission" date="2021-06" db="EMBL/GenBank/DDBJ databases">
        <authorList>
            <person name="Kallberg Y."/>
            <person name="Tangrot J."/>
            <person name="Rosling A."/>
        </authorList>
    </citation>
    <scope>NUCLEOTIDE SEQUENCE</scope>
    <source>
        <strain evidence="1">MA453B</strain>
    </source>
</reference>
<evidence type="ECO:0000313" key="2">
    <source>
        <dbReference type="Proteomes" id="UP000789405"/>
    </source>
</evidence>
<feature type="non-terminal residue" evidence="1">
    <location>
        <position position="72"/>
    </location>
</feature>
<evidence type="ECO:0000313" key="1">
    <source>
        <dbReference type="EMBL" id="CAG8718034.1"/>
    </source>
</evidence>
<proteinExistence type="predicted"/>
<protein>
    <submittedName>
        <fullName evidence="1">12385_t:CDS:1</fullName>
    </submittedName>
</protein>
<organism evidence="1 2">
    <name type="scientific">Dentiscutata erythropus</name>
    <dbReference type="NCBI Taxonomy" id="1348616"/>
    <lineage>
        <taxon>Eukaryota</taxon>
        <taxon>Fungi</taxon>
        <taxon>Fungi incertae sedis</taxon>
        <taxon>Mucoromycota</taxon>
        <taxon>Glomeromycotina</taxon>
        <taxon>Glomeromycetes</taxon>
        <taxon>Diversisporales</taxon>
        <taxon>Gigasporaceae</taxon>
        <taxon>Dentiscutata</taxon>
    </lineage>
</organism>
<keyword evidence="2" id="KW-1185">Reference proteome</keyword>
<comment type="caution">
    <text evidence="1">The sequence shown here is derived from an EMBL/GenBank/DDBJ whole genome shotgun (WGS) entry which is preliminary data.</text>
</comment>
<dbReference type="AlphaFoldDB" id="A0A9N9NBJ6"/>
<name>A0A9N9NBJ6_9GLOM</name>
<sequence length="72" mass="8574">NRNLDIKALESYDISLGKSLFHTILYSLELPRGPRLDIILWTIKHHHIRECESFSNSGFIFSGYDYNRQRNY</sequence>